<proteinExistence type="predicted"/>
<dbReference type="GO" id="GO:0044780">
    <property type="term" value="P:bacterial-type flagellum assembly"/>
    <property type="evidence" value="ECO:0007669"/>
    <property type="project" value="InterPro"/>
</dbReference>
<dbReference type="AlphaFoldDB" id="A0A1I2LXL4"/>
<evidence type="ECO:0000313" key="2">
    <source>
        <dbReference type="EMBL" id="SFF83963.1"/>
    </source>
</evidence>
<dbReference type="RefSeq" id="WP_074845543.1">
    <property type="nucleotide sequence ID" value="NZ_FOOE01000012.1"/>
</dbReference>
<reference evidence="2 3" key="1">
    <citation type="submission" date="2016-10" db="EMBL/GenBank/DDBJ databases">
        <authorList>
            <person name="de Groot N.N."/>
        </authorList>
    </citation>
    <scope>NUCLEOTIDE SEQUENCE [LARGE SCALE GENOMIC DNA]</scope>
    <source>
        <strain evidence="2 3">NLAE-zl-G419</strain>
    </source>
</reference>
<dbReference type="Gene3D" id="1.20.58.300">
    <property type="entry name" value="FlgN-like"/>
    <property type="match status" value="1"/>
</dbReference>
<dbReference type="EMBL" id="FOOE01000012">
    <property type="protein sequence ID" value="SFF83963.1"/>
    <property type="molecule type" value="Genomic_DNA"/>
</dbReference>
<evidence type="ECO:0000313" key="3">
    <source>
        <dbReference type="Proteomes" id="UP000182135"/>
    </source>
</evidence>
<dbReference type="SUPFAM" id="SSF140566">
    <property type="entry name" value="FlgN-like"/>
    <property type="match status" value="1"/>
</dbReference>
<dbReference type="InterPro" id="IPR036679">
    <property type="entry name" value="FlgN-like_sf"/>
</dbReference>
<dbReference type="Pfam" id="PF05130">
    <property type="entry name" value="FlgN"/>
    <property type="match status" value="1"/>
</dbReference>
<dbReference type="eggNOG" id="ENOG5033J7F">
    <property type="taxonomic scope" value="Bacteria"/>
</dbReference>
<dbReference type="OrthoDB" id="1755640at2"/>
<name>A0A1I2LXL4_9CLOT</name>
<organism evidence="2 3">
    <name type="scientific">Clostridium cadaveris</name>
    <dbReference type="NCBI Taxonomy" id="1529"/>
    <lineage>
        <taxon>Bacteria</taxon>
        <taxon>Bacillati</taxon>
        <taxon>Bacillota</taxon>
        <taxon>Clostridia</taxon>
        <taxon>Eubacteriales</taxon>
        <taxon>Clostridiaceae</taxon>
        <taxon>Clostridium</taxon>
    </lineage>
</organism>
<dbReference type="InterPro" id="IPR007809">
    <property type="entry name" value="FlgN-like"/>
</dbReference>
<accession>A0A1I2LXL4</accession>
<dbReference type="STRING" id="1529.SAMN04487885_11240"/>
<sequence>MKPELKVVLFEEKKILQELLRLLDYQHGAILAKDVMSLEKLTEKLDHVGRNLASVEIKRRNLLEDDDFKTLMDNSDDEHMKSVYEEIKEILKNLEIQKKVNDTLIKQQLFFTSKMINVIRPSKNIGTYNSYGKIGR</sequence>
<dbReference type="Proteomes" id="UP000182135">
    <property type="component" value="Unassembled WGS sequence"/>
</dbReference>
<keyword evidence="1" id="KW-1005">Bacterial flagellum biogenesis</keyword>
<protein>
    <submittedName>
        <fullName evidence="2">FlgN protein</fullName>
    </submittedName>
</protein>
<evidence type="ECO:0000256" key="1">
    <source>
        <dbReference type="ARBA" id="ARBA00022795"/>
    </source>
</evidence>
<gene>
    <name evidence="2" type="ORF">SAMN04487885_11240</name>
</gene>
<keyword evidence="3" id="KW-1185">Reference proteome</keyword>